<evidence type="ECO:0000313" key="8">
    <source>
        <dbReference type="Proteomes" id="UP000224006"/>
    </source>
</evidence>
<evidence type="ECO:0000256" key="1">
    <source>
        <dbReference type="ARBA" id="ARBA00004141"/>
    </source>
</evidence>
<feature type="transmembrane region" description="Helical" evidence="6">
    <location>
        <begin position="344"/>
        <end position="368"/>
    </location>
</feature>
<keyword evidence="8" id="KW-1185">Reference proteome</keyword>
<dbReference type="PANTHER" id="PTHR14255">
    <property type="entry name" value="CEREBLON"/>
    <property type="match status" value="1"/>
</dbReference>
<dbReference type="PANTHER" id="PTHR14255:SF3">
    <property type="entry name" value="SULFITE EXPORTER TAUE_SAFE FAMILY PROTEIN 5-RELATED"/>
    <property type="match status" value="1"/>
</dbReference>
<dbReference type="GO" id="GO:0016567">
    <property type="term" value="P:protein ubiquitination"/>
    <property type="evidence" value="ECO:0007669"/>
    <property type="project" value="TreeGrafter"/>
</dbReference>
<dbReference type="Pfam" id="PF01925">
    <property type="entry name" value="TauE"/>
    <property type="match status" value="2"/>
</dbReference>
<feature type="transmembrane region" description="Helical" evidence="6">
    <location>
        <begin position="291"/>
        <end position="311"/>
    </location>
</feature>
<comment type="caution">
    <text evidence="7">The sequence shown here is derived from an EMBL/GenBank/DDBJ whole genome shotgun (WGS) entry which is preliminary data.</text>
</comment>
<feature type="transmembrane region" description="Helical" evidence="6">
    <location>
        <begin position="414"/>
        <end position="432"/>
    </location>
</feature>
<protein>
    <recommendedName>
        <fullName evidence="9">Sulfite exporter TauE/SafE protein</fullName>
    </recommendedName>
</protein>
<feature type="transmembrane region" description="Helical" evidence="6">
    <location>
        <begin position="262"/>
        <end position="285"/>
    </location>
</feature>
<evidence type="ECO:0000313" key="7">
    <source>
        <dbReference type="EMBL" id="PFH38316.1"/>
    </source>
</evidence>
<dbReference type="GO" id="GO:0031464">
    <property type="term" value="C:Cul4A-RING E3 ubiquitin ligase complex"/>
    <property type="evidence" value="ECO:0007669"/>
    <property type="project" value="TreeGrafter"/>
</dbReference>
<dbReference type="Proteomes" id="UP000224006">
    <property type="component" value="Chromosome I"/>
</dbReference>
<gene>
    <name evidence="7" type="ORF">BESB_006570</name>
</gene>
<feature type="transmembrane region" description="Helical" evidence="6">
    <location>
        <begin position="444"/>
        <end position="465"/>
    </location>
</feature>
<sequence>MEIWVRAVLSGGIFVAAMLAAAAGTGGGALYIPGYVVALRDVHKAVPLSKVTIFGACLMSVLFNLRRKQPSGKLSLISYELAAILEPFTLLGGVLGVLLNIIMTDLQIICCLVAVLSFTTYKTTRRGILQYREESRLIAQRAGTDSALLSAKPAVPLFSPSEPGGDDETSSLLAPDSLPFSSRQPSRGGHLLSTASLAEIMETPDILLDSPTSGEKDGTLKGDLGGHDEPCLRQLSPREKDVIEHEREEILEAKQHPSWISLVYLVFDVVVNTLCLLGAGGPVAIVCGEPWQQALIYFLISFHVFATALYARWLLRSKRRREQLGIRDEDVEHGGLGWVSPRTVVLYPFLSLLAGVAAGSLGIGGGLIKGPLLLEIGLNSLSAVTTANFMIFFTSSANALQYATLGRLHIEDSINFFCIAALGGAVGLVCVTKALKRTKRQSGLTLLLAFTTLLSMLCMLFSFGYNHMRNTGRGNDKPLTMEDACQERNRLLFVHS</sequence>
<dbReference type="RefSeq" id="XP_029222325.1">
    <property type="nucleotide sequence ID" value="XM_029359412.1"/>
</dbReference>
<dbReference type="KEGG" id="bbes:BESB_006570"/>
<dbReference type="GeneID" id="40305720"/>
<reference evidence="7 8" key="1">
    <citation type="submission" date="2017-09" db="EMBL/GenBank/DDBJ databases">
        <title>Genome sequencing of Besnoitia besnoiti strain Bb-Ger1.</title>
        <authorList>
            <person name="Schares G."/>
            <person name="Venepally P."/>
            <person name="Lorenzi H.A."/>
        </authorList>
    </citation>
    <scope>NUCLEOTIDE SEQUENCE [LARGE SCALE GENOMIC DNA]</scope>
    <source>
        <strain evidence="7 8">Bb-Ger1</strain>
    </source>
</reference>
<dbReference type="AlphaFoldDB" id="A0A2A9MPM4"/>
<evidence type="ECO:0008006" key="9">
    <source>
        <dbReference type="Google" id="ProtNLM"/>
    </source>
</evidence>
<evidence type="ECO:0000256" key="4">
    <source>
        <dbReference type="ARBA" id="ARBA00023136"/>
    </source>
</evidence>
<dbReference type="EMBL" id="NWUJ01000001">
    <property type="protein sequence ID" value="PFH38316.1"/>
    <property type="molecule type" value="Genomic_DNA"/>
</dbReference>
<proteinExistence type="predicted"/>
<accession>A0A2A9MPM4</accession>
<feature type="transmembrane region" description="Helical" evidence="6">
    <location>
        <begin position="46"/>
        <end position="65"/>
    </location>
</feature>
<evidence type="ECO:0000256" key="2">
    <source>
        <dbReference type="ARBA" id="ARBA00022692"/>
    </source>
</evidence>
<keyword evidence="4 6" id="KW-0472">Membrane</keyword>
<dbReference type="OrthoDB" id="434519at2759"/>
<dbReference type="STRING" id="94643.A0A2A9MPM4"/>
<comment type="subcellular location">
    <subcellularLocation>
        <location evidence="1">Membrane</location>
        <topology evidence="1">Multi-pass membrane protein</topology>
    </subcellularLocation>
</comment>
<keyword evidence="2 6" id="KW-0812">Transmembrane</keyword>
<organism evidence="7 8">
    <name type="scientific">Besnoitia besnoiti</name>
    <name type="common">Apicomplexan protozoan</name>
    <dbReference type="NCBI Taxonomy" id="94643"/>
    <lineage>
        <taxon>Eukaryota</taxon>
        <taxon>Sar</taxon>
        <taxon>Alveolata</taxon>
        <taxon>Apicomplexa</taxon>
        <taxon>Conoidasida</taxon>
        <taxon>Coccidia</taxon>
        <taxon>Eucoccidiorida</taxon>
        <taxon>Eimeriorina</taxon>
        <taxon>Sarcocystidae</taxon>
        <taxon>Besnoitia</taxon>
    </lineage>
</organism>
<dbReference type="InterPro" id="IPR002781">
    <property type="entry name" value="TM_pro_TauE-like"/>
</dbReference>
<keyword evidence="3 6" id="KW-1133">Transmembrane helix</keyword>
<evidence type="ECO:0000256" key="3">
    <source>
        <dbReference type="ARBA" id="ARBA00022989"/>
    </source>
</evidence>
<name>A0A2A9MPM4_BESBE</name>
<feature type="region of interest" description="Disordered" evidence="5">
    <location>
        <begin position="158"/>
        <end position="189"/>
    </location>
</feature>
<feature type="region of interest" description="Disordered" evidence="5">
    <location>
        <begin position="207"/>
        <end position="231"/>
    </location>
</feature>
<feature type="transmembrane region" description="Helical" evidence="6">
    <location>
        <begin position="77"/>
        <end position="95"/>
    </location>
</feature>
<evidence type="ECO:0000256" key="5">
    <source>
        <dbReference type="SAM" id="MobiDB-lite"/>
    </source>
</evidence>
<feature type="transmembrane region" description="Helical" evidence="6">
    <location>
        <begin position="101"/>
        <end position="121"/>
    </location>
</feature>
<feature type="compositionally biased region" description="Basic and acidic residues" evidence="5">
    <location>
        <begin position="214"/>
        <end position="231"/>
    </location>
</feature>
<dbReference type="VEuPathDB" id="ToxoDB:BESB_006570"/>
<evidence type="ECO:0000256" key="6">
    <source>
        <dbReference type="SAM" id="Phobius"/>
    </source>
</evidence>
<dbReference type="GO" id="GO:0016020">
    <property type="term" value="C:membrane"/>
    <property type="evidence" value="ECO:0007669"/>
    <property type="project" value="UniProtKB-SubCell"/>
</dbReference>